<sequence>MNIKGEEVILRAIEPKDNPMLLEMINDDATEYMLGGFSFPVSQKNQEEWTNRLKNDQNTLRCTIEHDGNAVGVVMLTNIDYKNGNAEVHIKLAIGNVRGKGYGTDSLMTIVRYAFEELRLKCIYARVNDHNKASQNLFIKCGFENEGTLKSRLFKKGGYIDVISFSIINQNE</sequence>
<evidence type="ECO:0000259" key="1">
    <source>
        <dbReference type="PROSITE" id="PS51186"/>
    </source>
</evidence>
<dbReference type="CDD" id="cd04301">
    <property type="entry name" value="NAT_SF"/>
    <property type="match status" value="1"/>
</dbReference>
<dbReference type="InterPro" id="IPR000182">
    <property type="entry name" value="GNAT_dom"/>
</dbReference>
<evidence type="ECO:0000313" key="3">
    <source>
        <dbReference type="Proteomes" id="UP000183255"/>
    </source>
</evidence>
<dbReference type="PANTHER" id="PTHR43415">
    <property type="entry name" value="SPERMIDINE N(1)-ACETYLTRANSFERASE"/>
    <property type="match status" value="1"/>
</dbReference>
<dbReference type="PROSITE" id="PS51186">
    <property type="entry name" value="GNAT"/>
    <property type="match status" value="1"/>
</dbReference>
<reference evidence="2 3" key="1">
    <citation type="submission" date="2016-10" db="EMBL/GenBank/DDBJ databases">
        <authorList>
            <person name="de Groot N.N."/>
        </authorList>
    </citation>
    <scope>NUCLEOTIDE SEQUENCE [LARGE SCALE GENOMIC DNA]</scope>
    <source>
        <strain evidence="2 3">CGMCC 1.5058</strain>
    </source>
</reference>
<protein>
    <submittedName>
        <fullName evidence="2">Diamine N-acetyltransferase</fullName>
    </submittedName>
</protein>
<organism evidence="2 3">
    <name type="scientific">Proteiniclasticum ruminis</name>
    <dbReference type="NCBI Taxonomy" id="398199"/>
    <lineage>
        <taxon>Bacteria</taxon>
        <taxon>Bacillati</taxon>
        <taxon>Bacillota</taxon>
        <taxon>Clostridia</taxon>
        <taxon>Eubacteriales</taxon>
        <taxon>Clostridiaceae</taxon>
        <taxon>Proteiniclasticum</taxon>
    </lineage>
</organism>
<dbReference type="InterPro" id="IPR016181">
    <property type="entry name" value="Acyl_CoA_acyltransferase"/>
</dbReference>
<keyword evidence="2" id="KW-0808">Transferase</keyword>
<name>A0A1G8SED0_9CLOT</name>
<dbReference type="Proteomes" id="UP000183255">
    <property type="component" value="Unassembled WGS sequence"/>
</dbReference>
<evidence type="ECO:0000313" key="2">
    <source>
        <dbReference type="EMBL" id="SDJ27040.1"/>
    </source>
</evidence>
<dbReference type="SUPFAM" id="SSF55729">
    <property type="entry name" value="Acyl-CoA N-acyltransferases (Nat)"/>
    <property type="match status" value="1"/>
</dbReference>
<dbReference type="RefSeq" id="WP_031577607.1">
    <property type="nucleotide sequence ID" value="NZ_FNDZ01000011.1"/>
</dbReference>
<dbReference type="Gene3D" id="3.40.630.30">
    <property type="match status" value="1"/>
</dbReference>
<dbReference type="AlphaFoldDB" id="A0A1G8SED0"/>
<dbReference type="Pfam" id="PF13302">
    <property type="entry name" value="Acetyltransf_3"/>
    <property type="match status" value="1"/>
</dbReference>
<feature type="domain" description="N-acetyltransferase" evidence="1">
    <location>
        <begin position="8"/>
        <end position="166"/>
    </location>
</feature>
<accession>A0A1G8SED0</accession>
<proteinExistence type="predicted"/>
<dbReference type="EMBL" id="FNDZ01000011">
    <property type="protein sequence ID" value="SDJ27040.1"/>
    <property type="molecule type" value="Genomic_DNA"/>
</dbReference>
<dbReference type="GO" id="GO:0016747">
    <property type="term" value="F:acyltransferase activity, transferring groups other than amino-acyl groups"/>
    <property type="evidence" value="ECO:0007669"/>
    <property type="project" value="InterPro"/>
</dbReference>
<dbReference type="PANTHER" id="PTHR43415:SF3">
    <property type="entry name" value="GNAT-FAMILY ACETYLTRANSFERASE"/>
    <property type="match status" value="1"/>
</dbReference>
<gene>
    <name evidence="2" type="ORF">SAMN05421804_11136</name>
</gene>